<reference evidence="3" key="2">
    <citation type="journal article" date="2018" name="Genome Res.">
        <title>The genomic architecture and molecular evolution of ant odorant receptors.</title>
        <authorList>
            <person name="McKenzie S.K."/>
            <person name="Kronauer D.J.C."/>
        </authorList>
    </citation>
    <scope>NUCLEOTIDE SEQUENCE [LARGE SCALE GENOMIC DNA]</scope>
    <source>
        <strain evidence="3">Clonal line C1</strain>
    </source>
</reference>
<dbReference type="Proteomes" id="UP000053097">
    <property type="component" value="Unassembled WGS sequence"/>
</dbReference>
<dbReference type="Gene3D" id="1.20.5.220">
    <property type="match status" value="1"/>
</dbReference>
<gene>
    <name evidence="3" type="ORF">DMN91_010577</name>
    <name evidence="2" type="ORF">X777_13381</name>
</gene>
<dbReference type="Proteomes" id="UP000279307">
    <property type="component" value="Chromosome 11"/>
</dbReference>
<reference evidence="3" key="3">
    <citation type="submission" date="2018-07" db="EMBL/GenBank/DDBJ databases">
        <authorList>
            <person name="Mckenzie S.K."/>
            <person name="Kronauer D.J.C."/>
        </authorList>
    </citation>
    <scope>NUCLEOTIDE SEQUENCE</scope>
    <source>
        <strain evidence="3">Clonal line C1</strain>
    </source>
</reference>
<keyword evidence="1" id="KW-0812">Transmembrane</keyword>
<dbReference type="GO" id="GO:0006122">
    <property type="term" value="P:mitochondrial electron transport, ubiquinol to cytochrome c"/>
    <property type="evidence" value="ECO:0007669"/>
    <property type="project" value="InterPro"/>
</dbReference>
<dbReference type="InterPro" id="IPR015089">
    <property type="entry name" value="UQCR"/>
</dbReference>
<sequence>MQLTKRHFVLASKWMPSAMTYGAAATLAVLYFTDWKYVLRHVPIYGSKFEQ</sequence>
<dbReference type="EMBL" id="KK107078">
    <property type="protein sequence ID" value="EZA60292.1"/>
    <property type="molecule type" value="Genomic_DNA"/>
</dbReference>
<protein>
    <recommendedName>
        <fullName evidence="5">Cytochrome b-c1 complex subunit 10</fullName>
    </recommendedName>
</protein>
<feature type="transmembrane region" description="Helical" evidence="1">
    <location>
        <begin position="14"/>
        <end position="32"/>
    </location>
</feature>
<dbReference type="Pfam" id="PF08997">
    <property type="entry name" value="UCR_6-4kD"/>
    <property type="match status" value="1"/>
</dbReference>
<keyword evidence="1" id="KW-0472">Membrane</keyword>
<evidence type="ECO:0000256" key="1">
    <source>
        <dbReference type="SAM" id="Phobius"/>
    </source>
</evidence>
<dbReference type="PANTHER" id="PTHR15420">
    <property type="entry name" value="UBIQUINOL-CYTOCHROME C REDUCTASE COMPLEX 6.4 KD PROTEIN"/>
    <property type="match status" value="1"/>
</dbReference>
<evidence type="ECO:0000313" key="4">
    <source>
        <dbReference type="Proteomes" id="UP000053097"/>
    </source>
</evidence>
<proteinExistence type="predicted"/>
<dbReference type="PANTHER" id="PTHR15420:SF2">
    <property type="entry name" value="CYTOCHROME B-C1 COMPLEX SUBUNIT 10"/>
    <property type="match status" value="1"/>
</dbReference>
<keyword evidence="4" id="KW-1185">Reference proteome</keyword>
<dbReference type="OMA" id="FTDWKVF"/>
<name>A0A026WW87_OOCBI</name>
<dbReference type="SUPFAM" id="SSF81518">
    <property type="entry name" value="Subunit XI (6.4 kDa protein) of cytochrome bc1 complex (Ubiquinol-cytochrome c reductase)"/>
    <property type="match status" value="1"/>
</dbReference>
<dbReference type="InterPro" id="IPR029027">
    <property type="entry name" value="Single_a-helix_sf"/>
</dbReference>
<dbReference type="OrthoDB" id="15743at2759"/>
<organism evidence="2 4">
    <name type="scientific">Ooceraea biroi</name>
    <name type="common">Clonal raider ant</name>
    <name type="synonym">Cerapachys biroi</name>
    <dbReference type="NCBI Taxonomy" id="2015173"/>
    <lineage>
        <taxon>Eukaryota</taxon>
        <taxon>Metazoa</taxon>
        <taxon>Ecdysozoa</taxon>
        <taxon>Arthropoda</taxon>
        <taxon>Hexapoda</taxon>
        <taxon>Insecta</taxon>
        <taxon>Pterygota</taxon>
        <taxon>Neoptera</taxon>
        <taxon>Endopterygota</taxon>
        <taxon>Hymenoptera</taxon>
        <taxon>Apocrita</taxon>
        <taxon>Aculeata</taxon>
        <taxon>Formicoidea</taxon>
        <taxon>Formicidae</taxon>
        <taxon>Dorylinae</taxon>
        <taxon>Ooceraea</taxon>
    </lineage>
</organism>
<dbReference type="EMBL" id="QOIP01000011">
    <property type="protein sequence ID" value="RLU16509.1"/>
    <property type="molecule type" value="Genomic_DNA"/>
</dbReference>
<dbReference type="STRING" id="2015173.A0A026WW87"/>
<evidence type="ECO:0008006" key="5">
    <source>
        <dbReference type="Google" id="ProtNLM"/>
    </source>
</evidence>
<keyword evidence="1" id="KW-1133">Transmembrane helix</keyword>
<accession>A0A026WW87</accession>
<reference evidence="2 4" key="1">
    <citation type="journal article" date="2014" name="Curr. Biol.">
        <title>The genome of the clonal raider ant Cerapachys biroi.</title>
        <authorList>
            <person name="Oxley P.R."/>
            <person name="Ji L."/>
            <person name="Fetter-Pruneda I."/>
            <person name="McKenzie S.K."/>
            <person name="Li C."/>
            <person name="Hu H."/>
            <person name="Zhang G."/>
            <person name="Kronauer D.J."/>
        </authorList>
    </citation>
    <scope>NUCLEOTIDE SEQUENCE [LARGE SCALE GENOMIC DNA]</scope>
</reference>
<dbReference type="AlphaFoldDB" id="A0A026WW87"/>
<evidence type="ECO:0000313" key="2">
    <source>
        <dbReference type="EMBL" id="EZA60292.1"/>
    </source>
</evidence>
<dbReference type="GO" id="GO:0005743">
    <property type="term" value="C:mitochondrial inner membrane"/>
    <property type="evidence" value="ECO:0007669"/>
    <property type="project" value="TreeGrafter"/>
</dbReference>
<evidence type="ECO:0000313" key="3">
    <source>
        <dbReference type="EMBL" id="RLU16509.1"/>
    </source>
</evidence>